<gene>
    <name evidence="3" type="primary">ureF</name>
    <name evidence="5" type="ORF">H7B90_23095</name>
</gene>
<keyword evidence="1 3" id="KW-0996">Nickel insertion</keyword>
<comment type="function">
    <text evidence="3">Required for maturation of urease via the functional incorporation of the urease nickel metallocenter.</text>
</comment>
<feature type="compositionally biased region" description="Basic residues" evidence="4">
    <location>
        <begin position="1"/>
        <end position="14"/>
    </location>
</feature>
<sequence>MRRPRSKSIRRRTASRSTGSSRSASRRTSCRWRSAIFFSRSNGGAAVERYSWLNLQLLLDSALPVGSFAHSYGLETLVQEGAVATGEQLRLYLEAMLRQSWSTSDLMAVKAVYEGPPDEEAAKEYAYRVERIVHFQRLGAETRDGVEKTGRRLLRLAPSLFPSLPLGDLSADIREGKALGTHPLVFGALCRRLGVPLDQAAEGYLYACASTCVNAALRLMSIGQNEAQRLLAGTFPVIAEAWNDVRGMEPEDAYGAMPLAELAMIRHEKLYSRLFMS</sequence>
<dbReference type="Pfam" id="PF01730">
    <property type="entry name" value="UreF"/>
    <property type="match status" value="1"/>
</dbReference>
<dbReference type="PANTHER" id="PTHR33620:SF1">
    <property type="entry name" value="UREASE ACCESSORY PROTEIN F"/>
    <property type="match status" value="1"/>
</dbReference>
<dbReference type="EMBL" id="JACJVR010000088">
    <property type="protein sequence ID" value="MBB6694286.1"/>
    <property type="molecule type" value="Genomic_DNA"/>
</dbReference>
<evidence type="ECO:0000313" key="5">
    <source>
        <dbReference type="EMBL" id="MBB6694286.1"/>
    </source>
</evidence>
<keyword evidence="6" id="KW-1185">Reference proteome</keyword>
<comment type="similarity">
    <text evidence="3">Belongs to the UreF family.</text>
</comment>
<organism evidence="5 6">
    <name type="scientific">Cohnella xylanilytica</name>
    <dbReference type="NCBI Taxonomy" id="557555"/>
    <lineage>
        <taxon>Bacteria</taxon>
        <taxon>Bacillati</taxon>
        <taxon>Bacillota</taxon>
        <taxon>Bacilli</taxon>
        <taxon>Bacillales</taxon>
        <taxon>Paenibacillaceae</taxon>
        <taxon>Cohnella</taxon>
    </lineage>
</organism>
<reference evidence="5 6" key="1">
    <citation type="submission" date="2020-08" db="EMBL/GenBank/DDBJ databases">
        <title>Cohnella phylogeny.</title>
        <authorList>
            <person name="Dunlap C."/>
        </authorList>
    </citation>
    <scope>NUCLEOTIDE SEQUENCE [LARGE SCALE GENOMIC DNA]</scope>
    <source>
        <strain evidence="5 6">DSM 25239</strain>
    </source>
</reference>
<dbReference type="Proteomes" id="UP000553776">
    <property type="component" value="Unassembled WGS sequence"/>
</dbReference>
<dbReference type="HAMAP" id="MF_01385">
    <property type="entry name" value="UreF"/>
    <property type="match status" value="1"/>
</dbReference>
<feature type="region of interest" description="Disordered" evidence="4">
    <location>
        <begin position="1"/>
        <end position="26"/>
    </location>
</feature>
<dbReference type="PANTHER" id="PTHR33620">
    <property type="entry name" value="UREASE ACCESSORY PROTEIN F"/>
    <property type="match status" value="1"/>
</dbReference>
<proteinExistence type="inferred from homology"/>
<dbReference type="Gene3D" id="1.10.4190.10">
    <property type="entry name" value="Urease accessory protein UreF"/>
    <property type="match status" value="1"/>
</dbReference>
<evidence type="ECO:0000256" key="1">
    <source>
        <dbReference type="ARBA" id="ARBA00022988"/>
    </source>
</evidence>
<name>A0A841U182_9BACL</name>
<comment type="caution">
    <text evidence="5">The sequence shown here is derived from an EMBL/GenBank/DDBJ whole genome shotgun (WGS) entry which is preliminary data.</text>
</comment>
<dbReference type="PIRSF" id="PIRSF009467">
    <property type="entry name" value="Ureas_acces_UreF"/>
    <property type="match status" value="1"/>
</dbReference>
<dbReference type="AlphaFoldDB" id="A0A841U182"/>
<comment type="subunit">
    <text evidence="3">UreD, UreF and UreG form a complex that acts as a GTP-hydrolysis-dependent molecular chaperone, activating the urease apoprotein by helping to assemble the nickel containing metallocenter of UreC. The UreE protein probably delivers the nickel.</text>
</comment>
<evidence type="ECO:0000256" key="2">
    <source>
        <dbReference type="ARBA" id="ARBA00023186"/>
    </source>
</evidence>
<keyword evidence="2 3" id="KW-0143">Chaperone</keyword>
<dbReference type="InterPro" id="IPR002639">
    <property type="entry name" value="UreF"/>
</dbReference>
<evidence type="ECO:0000313" key="6">
    <source>
        <dbReference type="Proteomes" id="UP000553776"/>
    </source>
</evidence>
<protein>
    <recommendedName>
        <fullName evidence="3">Urease accessory protein UreF</fullName>
    </recommendedName>
</protein>
<comment type="subcellular location">
    <subcellularLocation>
        <location evidence="3">Cytoplasm</location>
    </subcellularLocation>
</comment>
<evidence type="ECO:0000256" key="3">
    <source>
        <dbReference type="HAMAP-Rule" id="MF_01385"/>
    </source>
</evidence>
<dbReference type="InterPro" id="IPR038277">
    <property type="entry name" value="UreF_sf"/>
</dbReference>
<dbReference type="GO" id="GO:0005737">
    <property type="term" value="C:cytoplasm"/>
    <property type="evidence" value="ECO:0007669"/>
    <property type="project" value="UniProtKB-SubCell"/>
</dbReference>
<accession>A0A841U182</accession>
<keyword evidence="3" id="KW-0963">Cytoplasm</keyword>
<evidence type="ECO:0000256" key="4">
    <source>
        <dbReference type="SAM" id="MobiDB-lite"/>
    </source>
</evidence>
<dbReference type="GO" id="GO:0016151">
    <property type="term" value="F:nickel cation binding"/>
    <property type="evidence" value="ECO:0007669"/>
    <property type="project" value="UniProtKB-UniRule"/>
</dbReference>